<dbReference type="EMBL" id="BPLR01017844">
    <property type="protein sequence ID" value="GIY94929.1"/>
    <property type="molecule type" value="Genomic_DNA"/>
</dbReference>
<comment type="caution">
    <text evidence="2">The sequence shown here is derived from an EMBL/GenBank/DDBJ whole genome shotgun (WGS) entry which is preliminary data.</text>
</comment>
<reference evidence="2 3" key="1">
    <citation type="submission" date="2021-06" db="EMBL/GenBank/DDBJ databases">
        <title>Caerostris extrusa draft genome.</title>
        <authorList>
            <person name="Kono N."/>
            <person name="Arakawa K."/>
        </authorList>
    </citation>
    <scope>NUCLEOTIDE SEQUENCE [LARGE SCALE GENOMIC DNA]</scope>
</reference>
<name>A0AAV4XJT1_CAEEX</name>
<evidence type="ECO:0000313" key="3">
    <source>
        <dbReference type="Proteomes" id="UP001054945"/>
    </source>
</evidence>
<sequence>MRAPVPEERLLLQPVVPARDDWAAVGAVRKSRGPSRDPSPVLLQPLENEHRICQQASDSSGRREEISSRDTFHDGYSWMSSL</sequence>
<evidence type="ECO:0000313" key="2">
    <source>
        <dbReference type="EMBL" id="GIY94929.1"/>
    </source>
</evidence>
<dbReference type="Proteomes" id="UP001054945">
    <property type="component" value="Unassembled WGS sequence"/>
</dbReference>
<proteinExistence type="predicted"/>
<protein>
    <submittedName>
        <fullName evidence="2">Uncharacterized protein</fullName>
    </submittedName>
</protein>
<gene>
    <name evidence="2" type="ORF">CEXT_563571</name>
</gene>
<organism evidence="2 3">
    <name type="scientific">Caerostris extrusa</name>
    <name type="common">Bark spider</name>
    <name type="synonym">Caerostris bankana</name>
    <dbReference type="NCBI Taxonomy" id="172846"/>
    <lineage>
        <taxon>Eukaryota</taxon>
        <taxon>Metazoa</taxon>
        <taxon>Ecdysozoa</taxon>
        <taxon>Arthropoda</taxon>
        <taxon>Chelicerata</taxon>
        <taxon>Arachnida</taxon>
        <taxon>Araneae</taxon>
        <taxon>Araneomorphae</taxon>
        <taxon>Entelegynae</taxon>
        <taxon>Araneoidea</taxon>
        <taxon>Araneidae</taxon>
        <taxon>Caerostris</taxon>
    </lineage>
</organism>
<feature type="compositionally biased region" description="Basic and acidic residues" evidence="1">
    <location>
        <begin position="60"/>
        <end position="73"/>
    </location>
</feature>
<keyword evidence="3" id="KW-1185">Reference proteome</keyword>
<feature type="region of interest" description="Disordered" evidence="1">
    <location>
        <begin position="54"/>
        <end position="82"/>
    </location>
</feature>
<dbReference type="AlphaFoldDB" id="A0AAV4XJT1"/>
<accession>A0AAV4XJT1</accession>
<evidence type="ECO:0000256" key="1">
    <source>
        <dbReference type="SAM" id="MobiDB-lite"/>
    </source>
</evidence>